<reference evidence="2" key="1">
    <citation type="submission" date="2024-05" db="EMBL/GenBank/DDBJ databases">
        <authorList>
            <person name="Yu L."/>
        </authorList>
    </citation>
    <scope>NUCLEOTIDE SEQUENCE</scope>
    <source>
        <strain evidence="2">G08B096</strain>
    </source>
</reference>
<feature type="transmembrane region" description="Helical" evidence="1">
    <location>
        <begin position="48"/>
        <end position="68"/>
    </location>
</feature>
<feature type="transmembrane region" description="Helical" evidence="1">
    <location>
        <begin position="113"/>
        <end position="139"/>
    </location>
</feature>
<evidence type="ECO:0000256" key="1">
    <source>
        <dbReference type="SAM" id="Phobius"/>
    </source>
</evidence>
<accession>A0AAU7W4X7</accession>
<evidence type="ECO:0000313" key="2">
    <source>
        <dbReference type="EMBL" id="XBX81657.1"/>
    </source>
</evidence>
<gene>
    <name evidence="2" type="ORF">ABIQ69_13695</name>
</gene>
<proteinExistence type="predicted"/>
<feature type="transmembrane region" description="Helical" evidence="1">
    <location>
        <begin position="218"/>
        <end position="237"/>
    </location>
</feature>
<name>A0AAU7W4X7_9MICO</name>
<feature type="transmembrane region" description="Helical" evidence="1">
    <location>
        <begin position="80"/>
        <end position="101"/>
    </location>
</feature>
<dbReference type="AlphaFoldDB" id="A0AAU7W4X7"/>
<sequence length="255" mass="26575">MTDAPSSTESTDRTVTLPIAVVSLLAVVLSAIPLLLLDPQADDGFAVFAAVAGVPMLASAVVILIVSRTVGSSRRFSPRALWWVLVVMPLGILACSVPTILGNAEYFEAETAGGFIGTLALMLGIIVFAMALGGLVWFFGLFPLDMVVRLVERRVRGERISAGMFVVPLVFLALGAVIVIGGLSLDGLAPGRIAGGQILGALLGIPGTYDVAWPAGLWIVRILVAALLLALVVPAILRRARTRGRAPSGETAPQD</sequence>
<dbReference type="EMBL" id="CP158374">
    <property type="protein sequence ID" value="XBX81657.1"/>
    <property type="molecule type" value="Genomic_DNA"/>
</dbReference>
<keyword evidence="1" id="KW-0472">Membrane</keyword>
<feature type="transmembrane region" description="Helical" evidence="1">
    <location>
        <begin position="15"/>
        <end position="36"/>
    </location>
</feature>
<organism evidence="2">
    <name type="scientific">Agromyces sp. G08B096</name>
    <dbReference type="NCBI Taxonomy" id="3156399"/>
    <lineage>
        <taxon>Bacteria</taxon>
        <taxon>Bacillati</taxon>
        <taxon>Actinomycetota</taxon>
        <taxon>Actinomycetes</taxon>
        <taxon>Micrococcales</taxon>
        <taxon>Microbacteriaceae</taxon>
        <taxon>Agromyces</taxon>
    </lineage>
</organism>
<protein>
    <submittedName>
        <fullName evidence="2">Uncharacterized protein</fullName>
    </submittedName>
</protein>
<feature type="transmembrane region" description="Helical" evidence="1">
    <location>
        <begin position="160"/>
        <end position="183"/>
    </location>
</feature>
<dbReference type="RefSeq" id="WP_350347679.1">
    <property type="nucleotide sequence ID" value="NZ_CP158374.1"/>
</dbReference>
<keyword evidence="1" id="KW-0812">Transmembrane</keyword>
<keyword evidence="1" id="KW-1133">Transmembrane helix</keyword>